<reference evidence="3 4" key="1">
    <citation type="submission" date="2016-02" db="EMBL/GenBank/DDBJ databases">
        <title>Ulvibacter sp. LPB0005, isolated from Thais luteostoma.</title>
        <authorList>
            <person name="Shin S.-K."/>
            <person name="Yi H."/>
        </authorList>
    </citation>
    <scope>NUCLEOTIDE SEQUENCE [LARGE SCALE GENOMIC DNA]</scope>
    <source>
        <strain evidence="3 4">LPB0005</strain>
    </source>
</reference>
<evidence type="ECO:0000313" key="4">
    <source>
        <dbReference type="Proteomes" id="UP000077013"/>
    </source>
</evidence>
<protein>
    <recommendedName>
        <fullName evidence="2">SCP domain-containing protein</fullName>
    </recommendedName>
</protein>
<evidence type="ECO:0000313" key="3">
    <source>
        <dbReference type="EMBL" id="OAB80436.1"/>
    </source>
</evidence>
<dbReference type="STRING" id="1763537.ULVI_06785"/>
<name>A0A167J8W6_9FLAO</name>
<keyword evidence="1" id="KW-0732">Signal</keyword>
<dbReference type="EMBL" id="LRXL01000026">
    <property type="protein sequence ID" value="OAB80436.1"/>
    <property type="molecule type" value="Genomic_DNA"/>
</dbReference>
<proteinExistence type="predicted"/>
<feature type="signal peptide" evidence="1">
    <location>
        <begin position="1"/>
        <end position="25"/>
    </location>
</feature>
<dbReference type="OrthoDB" id="982527at2"/>
<dbReference type="Proteomes" id="UP000077013">
    <property type="component" value="Unassembled WGS sequence"/>
</dbReference>
<accession>A0A167J8W6</accession>
<dbReference type="CDD" id="cd05379">
    <property type="entry name" value="CAP_bacterial"/>
    <property type="match status" value="1"/>
</dbReference>
<dbReference type="InterPro" id="IPR035940">
    <property type="entry name" value="CAP_sf"/>
</dbReference>
<dbReference type="InterPro" id="IPR014044">
    <property type="entry name" value="CAP_dom"/>
</dbReference>
<feature type="domain" description="SCP" evidence="2">
    <location>
        <begin position="53"/>
        <end position="163"/>
    </location>
</feature>
<dbReference type="Pfam" id="PF00188">
    <property type="entry name" value="CAP"/>
    <property type="match status" value="1"/>
</dbReference>
<dbReference type="PANTHER" id="PTHR31157:SF1">
    <property type="entry name" value="SCP DOMAIN-CONTAINING PROTEIN"/>
    <property type="match status" value="1"/>
</dbReference>
<dbReference type="RefSeq" id="WP_068591008.1">
    <property type="nucleotide sequence ID" value="NZ_LRXL01000026.1"/>
</dbReference>
<dbReference type="SUPFAM" id="SSF55797">
    <property type="entry name" value="PR-1-like"/>
    <property type="match status" value="1"/>
</dbReference>
<evidence type="ECO:0000259" key="2">
    <source>
        <dbReference type="Pfam" id="PF00188"/>
    </source>
</evidence>
<dbReference type="Gene3D" id="3.40.33.10">
    <property type="entry name" value="CAP"/>
    <property type="match status" value="1"/>
</dbReference>
<organism evidence="3 4">
    <name type="scientific">Cochleicola gelatinilyticus</name>
    <dbReference type="NCBI Taxonomy" id="1763537"/>
    <lineage>
        <taxon>Bacteria</taxon>
        <taxon>Pseudomonadati</taxon>
        <taxon>Bacteroidota</taxon>
        <taxon>Flavobacteriia</taxon>
        <taxon>Flavobacteriales</taxon>
        <taxon>Flavobacteriaceae</taxon>
        <taxon>Cochleicola</taxon>
    </lineage>
</organism>
<dbReference type="PANTHER" id="PTHR31157">
    <property type="entry name" value="SCP DOMAIN-CONTAINING PROTEIN"/>
    <property type="match status" value="1"/>
</dbReference>
<keyword evidence="4" id="KW-1185">Reference proteome</keyword>
<comment type="caution">
    <text evidence="3">The sequence shown here is derived from an EMBL/GenBank/DDBJ whole genome shotgun (WGS) entry which is preliminary data.</text>
</comment>
<gene>
    <name evidence="3" type="ORF">ULVI_06785</name>
</gene>
<feature type="chain" id="PRO_5007888706" description="SCP domain-containing protein" evidence="1">
    <location>
        <begin position="26"/>
        <end position="168"/>
    </location>
</feature>
<dbReference type="AlphaFoldDB" id="A0A167J8W6"/>
<evidence type="ECO:0000256" key="1">
    <source>
        <dbReference type="SAM" id="SignalP"/>
    </source>
</evidence>
<dbReference type="PROSITE" id="PS51257">
    <property type="entry name" value="PROKAR_LIPOPROTEIN"/>
    <property type="match status" value="1"/>
</dbReference>
<sequence>MKNFLKSGFVAMVFACLLASCSSDAPLEAPSNNYEIDLSLSLETDWVFADEILDLINEYRIAEGLSVIEKNKQHASAYATDHTNFMIDQNRICHDNFSFRSAAMKDRGALSVGEIVAYGYTTADEVVNAWLNSPSHLNSIKGNYNKAGFGVLKNEEGNYFFSVLFYKM</sequence>